<protein>
    <recommendedName>
        <fullName evidence="4">Ycf15</fullName>
    </recommendedName>
</protein>
<dbReference type="EMBL" id="BPLQ01002332">
    <property type="protein sequence ID" value="GIX91591.1"/>
    <property type="molecule type" value="Genomic_DNA"/>
</dbReference>
<evidence type="ECO:0008006" key="4">
    <source>
        <dbReference type="Google" id="ProtNLM"/>
    </source>
</evidence>
<keyword evidence="3" id="KW-1185">Reference proteome</keyword>
<dbReference type="Proteomes" id="UP001054837">
    <property type="component" value="Unassembled WGS sequence"/>
</dbReference>
<gene>
    <name evidence="2" type="ORF">CDAR_528521</name>
</gene>
<evidence type="ECO:0000313" key="3">
    <source>
        <dbReference type="Proteomes" id="UP001054837"/>
    </source>
</evidence>
<dbReference type="AlphaFoldDB" id="A0AAV4P3K8"/>
<comment type="caution">
    <text evidence="2">The sequence shown here is derived from an EMBL/GenBank/DDBJ whole genome shotgun (WGS) entry which is preliminary data.</text>
</comment>
<organism evidence="2 3">
    <name type="scientific">Caerostris darwini</name>
    <dbReference type="NCBI Taxonomy" id="1538125"/>
    <lineage>
        <taxon>Eukaryota</taxon>
        <taxon>Metazoa</taxon>
        <taxon>Ecdysozoa</taxon>
        <taxon>Arthropoda</taxon>
        <taxon>Chelicerata</taxon>
        <taxon>Arachnida</taxon>
        <taxon>Araneae</taxon>
        <taxon>Araneomorphae</taxon>
        <taxon>Entelegynae</taxon>
        <taxon>Araneoidea</taxon>
        <taxon>Araneidae</taxon>
        <taxon>Caerostris</taxon>
    </lineage>
</organism>
<evidence type="ECO:0000256" key="1">
    <source>
        <dbReference type="SAM" id="MobiDB-lite"/>
    </source>
</evidence>
<feature type="region of interest" description="Disordered" evidence="1">
    <location>
        <begin position="68"/>
        <end position="87"/>
    </location>
</feature>
<reference evidence="2 3" key="1">
    <citation type="submission" date="2021-06" db="EMBL/GenBank/DDBJ databases">
        <title>Caerostris darwini draft genome.</title>
        <authorList>
            <person name="Kono N."/>
            <person name="Arakawa K."/>
        </authorList>
    </citation>
    <scope>NUCLEOTIDE SEQUENCE [LARGE SCALE GENOMIC DNA]</scope>
</reference>
<name>A0AAV4P3K8_9ARAC</name>
<accession>A0AAV4P3K8</accession>
<sequence>MLPYYLVPEFFSPPNRVLLQGVFSNKDRCMLLLSESIFSRRSIACHEYFRGSSPALYLRGRAQLMPSSRGSDDLNQIFMDGSGSLDL</sequence>
<proteinExistence type="predicted"/>
<evidence type="ECO:0000313" key="2">
    <source>
        <dbReference type="EMBL" id="GIX91591.1"/>
    </source>
</evidence>